<proteinExistence type="predicted"/>
<dbReference type="OrthoDB" id="958273at2"/>
<comment type="subcellular location">
    <subcellularLocation>
        <location evidence="1">Membrane</location>
        <topology evidence="1">Multi-pass membrane protein</topology>
    </subcellularLocation>
</comment>
<dbReference type="InterPro" id="IPR052951">
    <property type="entry name" value="Tellurite_res_ion_channel"/>
</dbReference>
<dbReference type="RefSeq" id="WP_118943385.1">
    <property type="nucleotide sequence ID" value="NZ_CP032125.1"/>
</dbReference>
<evidence type="ECO:0000256" key="5">
    <source>
        <dbReference type="SAM" id="Phobius"/>
    </source>
</evidence>
<evidence type="ECO:0000256" key="2">
    <source>
        <dbReference type="ARBA" id="ARBA00022692"/>
    </source>
</evidence>
<dbReference type="AlphaFoldDB" id="A0A347UIQ3"/>
<feature type="transmembrane region" description="Helical" evidence="5">
    <location>
        <begin position="20"/>
        <end position="40"/>
    </location>
</feature>
<feature type="transmembrane region" description="Helical" evidence="5">
    <location>
        <begin position="298"/>
        <end position="318"/>
    </location>
</feature>
<evidence type="ECO:0000256" key="3">
    <source>
        <dbReference type="ARBA" id="ARBA00022989"/>
    </source>
</evidence>
<dbReference type="PANTHER" id="PTHR37955:SF1">
    <property type="entry name" value="DEP DOMAIN-CONTAINING PROTEIN"/>
    <property type="match status" value="1"/>
</dbReference>
<feature type="transmembrane region" description="Helical" evidence="5">
    <location>
        <begin position="236"/>
        <end position="254"/>
    </location>
</feature>
<keyword evidence="3 5" id="KW-1133">Transmembrane helix</keyword>
<reference evidence="6 7" key="1">
    <citation type="submission" date="2018-09" db="EMBL/GenBank/DDBJ databases">
        <title>Profundibacter amoris BAR1 gen. nov., sp. nov., a new member of the Roseobacter clade isolated at Lokis Castle Vent Field on the Arctic Mid-Oceanic Ridge.</title>
        <authorList>
            <person name="Le Moine Bauer S."/>
            <person name="Sjoeberg A.G."/>
            <person name="L'Haridon S."/>
            <person name="Stokke R."/>
            <person name="Roalkvam I."/>
            <person name="Steen I.H."/>
            <person name="Dahle H."/>
        </authorList>
    </citation>
    <scope>NUCLEOTIDE SEQUENCE [LARGE SCALE GENOMIC DNA]</scope>
    <source>
        <strain evidence="6 7">BAR1</strain>
    </source>
</reference>
<keyword evidence="7" id="KW-1185">Reference proteome</keyword>
<dbReference type="GO" id="GO:0005886">
    <property type="term" value="C:plasma membrane"/>
    <property type="evidence" value="ECO:0007669"/>
    <property type="project" value="TreeGrafter"/>
</dbReference>
<dbReference type="Proteomes" id="UP000261704">
    <property type="component" value="Chromosome"/>
</dbReference>
<accession>A0A347UIQ3</accession>
<feature type="transmembrane region" description="Helical" evidence="5">
    <location>
        <begin position="90"/>
        <end position="110"/>
    </location>
</feature>
<dbReference type="InterPro" id="IPR038665">
    <property type="entry name" value="Voltage-dep_anion_channel_sf"/>
</dbReference>
<dbReference type="GO" id="GO:0046583">
    <property type="term" value="F:monoatomic cation efflux transmembrane transporter activity"/>
    <property type="evidence" value="ECO:0007669"/>
    <property type="project" value="TreeGrafter"/>
</dbReference>
<dbReference type="Pfam" id="PF03595">
    <property type="entry name" value="SLAC1"/>
    <property type="match status" value="1"/>
</dbReference>
<dbReference type="EMBL" id="CP032125">
    <property type="protein sequence ID" value="AXX98731.1"/>
    <property type="molecule type" value="Genomic_DNA"/>
</dbReference>
<keyword evidence="2 5" id="KW-0812">Transmembrane</keyword>
<evidence type="ECO:0000313" key="7">
    <source>
        <dbReference type="Proteomes" id="UP000261704"/>
    </source>
</evidence>
<feature type="transmembrane region" description="Helical" evidence="5">
    <location>
        <begin position="52"/>
        <end position="70"/>
    </location>
</feature>
<gene>
    <name evidence="6" type="ORF">BAR1_12840</name>
</gene>
<organism evidence="6 7">
    <name type="scientific">Profundibacter amoris</name>
    <dbReference type="NCBI Taxonomy" id="2171755"/>
    <lineage>
        <taxon>Bacteria</taxon>
        <taxon>Pseudomonadati</taxon>
        <taxon>Pseudomonadota</taxon>
        <taxon>Alphaproteobacteria</taxon>
        <taxon>Rhodobacterales</taxon>
        <taxon>Paracoccaceae</taxon>
        <taxon>Profundibacter</taxon>
    </lineage>
</organism>
<dbReference type="Gene3D" id="1.50.10.150">
    <property type="entry name" value="Voltage-dependent anion channel"/>
    <property type="match status" value="1"/>
</dbReference>
<name>A0A347UIQ3_9RHOB</name>
<feature type="transmembrane region" description="Helical" evidence="5">
    <location>
        <begin position="150"/>
        <end position="169"/>
    </location>
</feature>
<dbReference type="CDD" id="cd09323">
    <property type="entry name" value="TDT_SLAC1_like"/>
    <property type="match status" value="1"/>
</dbReference>
<dbReference type="InterPro" id="IPR004695">
    <property type="entry name" value="SLAC1/Mae1/Ssu1/TehA"/>
</dbReference>
<evidence type="ECO:0000256" key="4">
    <source>
        <dbReference type="ARBA" id="ARBA00023136"/>
    </source>
</evidence>
<evidence type="ECO:0000313" key="6">
    <source>
        <dbReference type="EMBL" id="AXX98731.1"/>
    </source>
</evidence>
<feature type="transmembrane region" description="Helical" evidence="5">
    <location>
        <begin position="175"/>
        <end position="194"/>
    </location>
</feature>
<evidence type="ECO:0000256" key="1">
    <source>
        <dbReference type="ARBA" id="ARBA00004141"/>
    </source>
</evidence>
<keyword evidence="4 5" id="KW-0472">Membrane</keyword>
<feature type="transmembrane region" description="Helical" evidence="5">
    <location>
        <begin position="266"/>
        <end position="286"/>
    </location>
</feature>
<feature type="transmembrane region" description="Helical" evidence="5">
    <location>
        <begin position="206"/>
        <end position="224"/>
    </location>
</feature>
<feature type="transmembrane region" description="Helical" evidence="5">
    <location>
        <begin position="116"/>
        <end position="138"/>
    </location>
</feature>
<dbReference type="KEGG" id="pamo:BAR1_12840"/>
<dbReference type="PANTHER" id="PTHR37955">
    <property type="entry name" value="TELLURITE RESISTANCE PROTEIN TEHA"/>
    <property type="match status" value="1"/>
</dbReference>
<protein>
    <submittedName>
        <fullName evidence="6">C4-dicarboxylate ABC transporter</fullName>
    </submittedName>
</protein>
<sequence length="327" mass="35882">MTDTPEAPAQAGSSLTHYPITFYAITMGLFGLTLAFHAASRVLPWLAPASHVMVWVSIAAFIAITIGYLAKMVLRTPAFIGEWHHPIRVAFYPAASISLLLMAVCFLPEQEGIANILWILGAILQGGLTLAIIARWIGHKPFEYSHINPAWFIPAVGNVVVPVAGAQLGYHDLSWLFFSGGLLFWIILLTLVMNRLIFHTPLPGKLLPTLVIMIAPPAISFISYMNLNGGQVDTFAHILLNLGYVFALIVLTQLPKIMKLPFAMSFWALSFPIASLTIASFKYAGLEKSQSHEIIGKILLVVLLVVIITLVYRTLLAITRGQICQPE</sequence>